<dbReference type="AlphaFoldDB" id="F2I941"/>
<evidence type="ECO:0000256" key="1">
    <source>
        <dbReference type="ARBA" id="ARBA00022729"/>
    </source>
</evidence>
<name>F2I941_FLUTR</name>
<dbReference type="Pfam" id="PF13385">
    <property type="entry name" value="Laminin_G_3"/>
    <property type="match status" value="1"/>
</dbReference>
<keyword evidence="1 2" id="KW-0732">Signal</keyword>
<dbReference type="Proteomes" id="UP000007463">
    <property type="component" value="Chromosome"/>
</dbReference>
<sequence precursor="true">MKRKLYLLSAIVLTSVSSTFAQYPTNGLIGYYPFNANIEDASSNNIDMTSPTAPGYFSDRFNAPNSCYESSSGARIPNVQNSANISFSLWVHPLNINDYYPAIFSRALYLFNGSSNIGKVGNYLLYLEPSTLTNQFGVWMECHQGIGGPNSTTYEYFGYPQAIDVAEWSHIAVTIQGTDAKMYINGTLTASMTLATSMVAVTANDPNTGVDQINDLVLGKSKQIEVNSGSYSDYLNFSGFIDDIFIYDRALSAAEVTTLYTLPQNPTPVGTASINEQTANLVNVYPNPTADFMQVELTAENESAYSIYSADNREVMNGTLSTGNNSIDVQTLAARTYFLKTTINGSVVTKKITKQ</sequence>
<evidence type="ECO:0000313" key="4">
    <source>
        <dbReference type="EMBL" id="AEA42988.1"/>
    </source>
</evidence>
<evidence type="ECO:0000259" key="3">
    <source>
        <dbReference type="Pfam" id="PF18962"/>
    </source>
</evidence>
<feature type="domain" description="Secretion system C-terminal sorting" evidence="3">
    <location>
        <begin position="284"/>
        <end position="352"/>
    </location>
</feature>
<reference evidence="5" key="2">
    <citation type="submission" date="2011-02" db="EMBL/GenBank/DDBJ databases">
        <title>The complete genome of Fluviicola taffensis DSM 16823.</title>
        <authorList>
            <consortium name="US DOE Joint Genome Institute (JGI-PGF)"/>
            <person name="Lucas S."/>
            <person name="Copeland A."/>
            <person name="Lapidus A."/>
            <person name="Bruce D."/>
            <person name="Goodwin L."/>
            <person name="Pitluck S."/>
            <person name="Kyrpides N."/>
            <person name="Mavromatis K."/>
            <person name="Ivanova N."/>
            <person name="Mikhailova N."/>
            <person name="Pagani I."/>
            <person name="Chertkov O."/>
            <person name="Detter J.C."/>
            <person name="Han C."/>
            <person name="Tapia R."/>
            <person name="Land M."/>
            <person name="Hauser L."/>
            <person name="Markowitz V."/>
            <person name="Cheng J.-F."/>
            <person name="Hugenholtz P."/>
            <person name="Woyke T."/>
            <person name="Wu D."/>
            <person name="Tindall B."/>
            <person name="Pomrenke H.G."/>
            <person name="Brambilla E."/>
            <person name="Klenk H.-P."/>
            <person name="Eisen J.A."/>
        </authorList>
    </citation>
    <scope>NUCLEOTIDE SEQUENCE [LARGE SCALE GENOMIC DNA]</scope>
    <source>
        <strain evidence="5">DSM 16823 / RW262 / RW262</strain>
    </source>
</reference>
<dbReference type="Pfam" id="PF18962">
    <property type="entry name" value="Por_Secre_tail"/>
    <property type="match status" value="1"/>
</dbReference>
<dbReference type="GO" id="GO:0004553">
    <property type="term" value="F:hydrolase activity, hydrolyzing O-glycosyl compounds"/>
    <property type="evidence" value="ECO:0007669"/>
    <property type="project" value="UniProtKB-ARBA"/>
</dbReference>
<proteinExistence type="predicted"/>
<dbReference type="InterPro" id="IPR013320">
    <property type="entry name" value="ConA-like_dom_sf"/>
</dbReference>
<dbReference type="InterPro" id="IPR026444">
    <property type="entry name" value="Secre_tail"/>
</dbReference>
<gene>
    <name evidence="4" type="ordered locus">Fluta_0987</name>
</gene>
<dbReference type="Gene3D" id="2.60.120.200">
    <property type="match status" value="1"/>
</dbReference>
<feature type="signal peptide" evidence="2">
    <location>
        <begin position="1"/>
        <end position="21"/>
    </location>
</feature>
<dbReference type="OrthoDB" id="791543at2"/>
<accession>F2I941</accession>
<keyword evidence="5" id="KW-1185">Reference proteome</keyword>
<dbReference type="NCBIfam" id="TIGR04183">
    <property type="entry name" value="Por_Secre_tail"/>
    <property type="match status" value="1"/>
</dbReference>
<dbReference type="STRING" id="755732.Fluta_0987"/>
<dbReference type="EMBL" id="CP002542">
    <property type="protein sequence ID" value="AEA42988.1"/>
    <property type="molecule type" value="Genomic_DNA"/>
</dbReference>
<dbReference type="KEGG" id="fte:Fluta_0987"/>
<organism evidence="4 5">
    <name type="scientific">Fluviicola taffensis (strain DSM 16823 / NCIMB 13979 / RW262)</name>
    <dbReference type="NCBI Taxonomy" id="755732"/>
    <lineage>
        <taxon>Bacteria</taxon>
        <taxon>Pseudomonadati</taxon>
        <taxon>Bacteroidota</taxon>
        <taxon>Flavobacteriia</taxon>
        <taxon>Flavobacteriales</taxon>
        <taxon>Crocinitomicaceae</taxon>
        <taxon>Fluviicola</taxon>
    </lineage>
</organism>
<feature type="chain" id="PRO_5003279615" description="Secretion system C-terminal sorting domain-containing protein" evidence="2">
    <location>
        <begin position="22"/>
        <end position="355"/>
    </location>
</feature>
<dbReference type="HOGENOM" id="CLU_780213_0_0_10"/>
<dbReference type="RefSeq" id="WP_013685760.1">
    <property type="nucleotide sequence ID" value="NC_015321.1"/>
</dbReference>
<reference evidence="4 5" key="1">
    <citation type="journal article" date="2011" name="Stand. Genomic Sci.">
        <title>Complete genome sequence of the gliding freshwater bacterium Fluviicola taffensis type strain (RW262).</title>
        <authorList>
            <person name="Woyke T."/>
            <person name="Chertkov O."/>
            <person name="Lapidus A."/>
            <person name="Nolan M."/>
            <person name="Lucas S."/>
            <person name="Del Rio T.G."/>
            <person name="Tice H."/>
            <person name="Cheng J.F."/>
            <person name="Tapia R."/>
            <person name="Han C."/>
            <person name="Goodwin L."/>
            <person name="Pitluck S."/>
            <person name="Liolios K."/>
            <person name="Pagani I."/>
            <person name="Ivanova N."/>
            <person name="Huntemann M."/>
            <person name="Mavromatis K."/>
            <person name="Mikhailova N."/>
            <person name="Pati A."/>
            <person name="Chen A."/>
            <person name="Palaniappan K."/>
            <person name="Land M."/>
            <person name="Hauser L."/>
            <person name="Brambilla E.M."/>
            <person name="Rohde M."/>
            <person name="Mwirichia R."/>
            <person name="Sikorski J."/>
            <person name="Tindall B.J."/>
            <person name="Goker M."/>
            <person name="Bristow J."/>
            <person name="Eisen J.A."/>
            <person name="Markowitz V."/>
            <person name="Hugenholtz P."/>
            <person name="Klenk H.P."/>
            <person name="Kyrpides N.C."/>
        </authorList>
    </citation>
    <scope>NUCLEOTIDE SEQUENCE [LARGE SCALE GENOMIC DNA]</scope>
    <source>
        <strain evidence="5">DSM 16823 / RW262 / RW262</strain>
    </source>
</reference>
<evidence type="ECO:0000256" key="2">
    <source>
        <dbReference type="SAM" id="SignalP"/>
    </source>
</evidence>
<dbReference type="SUPFAM" id="SSF49899">
    <property type="entry name" value="Concanavalin A-like lectins/glucanases"/>
    <property type="match status" value="1"/>
</dbReference>
<evidence type="ECO:0000313" key="5">
    <source>
        <dbReference type="Proteomes" id="UP000007463"/>
    </source>
</evidence>
<dbReference type="GO" id="GO:0005975">
    <property type="term" value="P:carbohydrate metabolic process"/>
    <property type="evidence" value="ECO:0007669"/>
    <property type="project" value="UniProtKB-ARBA"/>
</dbReference>
<dbReference type="eggNOG" id="COG0028">
    <property type="taxonomic scope" value="Bacteria"/>
</dbReference>
<protein>
    <recommendedName>
        <fullName evidence="3">Secretion system C-terminal sorting domain-containing protein</fullName>
    </recommendedName>
</protein>